<organism evidence="3 4">
    <name type="scientific">Candidatus Gallacutalibacter pullicola</name>
    <dbReference type="NCBI Taxonomy" id="2840830"/>
    <lineage>
        <taxon>Bacteria</taxon>
        <taxon>Bacillati</taxon>
        <taxon>Bacillota</taxon>
        <taxon>Clostridia</taxon>
        <taxon>Eubacteriales</taxon>
        <taxon>Candidatus Gallacutalibacter</taxon>
    </lineage>
</organism>
<reference evidence="3" key="1">
    <citation type="submission" date="2020-10" db="EMBL/GenBank/DDBJ databases">
        <authorList>
            <person name="Gilroy R."/>
        </authorList>
    </citation>
    <scope>NUCLEOTIDE SEQUENCE</scope>
    <source>
        <strain evidence="3">ChiSjej1B19-7085</strain>
    </source>
</reference>
<dbReference type="Proteomes" id="UP000886785">
    <property type="component" value="Unassembled WGS sequence"/>
</dbReference>
<accession>A0A9D1DQV1</accession>
<dbReference type="Pfam" id="PF14238">
    <property type="entry name" value="DUF4340"/>
    <property type="match status" value="1"/>
</dbReference>
<feature type="compositionally biased region" description="Low complexity" evidence="1">
    <location>
        <begin position="36"/>
        <end position="51"/>
    </location>
</feature>
<reference evidence="3" key="2">
    <citation type="journal article" date="2021" name="PeerJ">
        <title>Extensive microbial diversity within the chicken gut microbiome revealed by metagenomics and culture.</title>
        <authorList>
            <person name="Gilroy R."/>
            <person name="Ravi A."/>
            <person name="Getino M."/>
            <person name="Pursley I."/>
            <person name="Horton D.L."/>
            <person name="Alikhan N.F."/>
            <person name="Baker D."/>
            <person name="Gharbi K."/>
            <person name="Hall N."/>
            <person name="Watson M."/>
            <person name="Adriaenssens E.M."/>
            <person name="Foster-Nyarko E."/>
            <person name="Jarju S."/>
            <person name="Secka A."/>
            <person name="Antonio M."/>
            <person name="Oren A."/>
            <person name="Chaudhuri R.R."/>
            <person name="La Ragione R."/>
            <person name="Hildebrand F."/>
            <person name="Pallen M.J."/>
        </authorList>
    </citation>
    <scope>NUCLEOTIDE SEQUENCE</scope>
    <source>
        <strain evidence="3">ChiSjej1B19-7085</strain>
    </source>
</reference>
<dbReference type="AlphaFoldDB" id="A0A9D1DQV1"/>
<dbReference type="EMBL" id="DVHF01000072">
    <property type="protein sequence ID" value="HIR57212.1"/>
    <property type="molecule type" value="Genomic_DNA"/>
</dbReference>
<evidence type="ECO:0000313" key="3">
    <source>
        <dbReference type="EMBL" id="HIR57212.1"/>
    </source>
</evidence>
<evidence type="ECO:0000256" key="1">
    <source>
        <dbReference type="SAM" id="MobiDB-lite"/>
    </source>
</evidence>
<dbReference type="InterPro" id="IPR025641">
    <property type="entry name" value="DUF4340"/>
</dbReference>
<feature type="region of interest" description="Disordered" evidence="1">
    <location>
        <begin position="32"/>
        <end position="56"/>
    </location>
</feature>
<proteinExistence type="predicted"/>
<protein>
    <submittedName>
        <fullName evidence="3">DUF4340 domain-containing protein</fullName>
    </submittedName>
</protein>
<comment type="caution">
    <text evidence="3">The sequence shown here is derived from an EMBL/GenBank/DDBJ whole genome shotgun (WGS) entry which is preliminary data.</text>
</comment>
<feature type="domain" description="DUF4340" evidence="2">
    <location>
        <begin position="135"/>
        <end position="293"/>
    </location>
</feature>
<evidence type="ECO:0000313" key="4">
    <source>
        <dbReference type="Proteomes" id="UP000886785"/>
    </source>
</evidence>
<name>A0A9D1DQV1_9FIRM</name>
<gene>
    <name evidence="3" type="ORF">IAA54_06050</name>
</gene>
<sequence length="499" mass="54646">MKHAAKNLLVVGAGVVVLGGVLAALLLTGSGDGEETSSAAESSSSSSISLVSREEEDITSMEVTNQYGTYTIVPYEHVSEVEVSDESGGTTTETTTNTLYRIAEYGDSAPLNTYTTERVLECGFSLNATRNIGEVADLSEYGLTDPQATIKVNFNDGTDFEYLLGNENAGDGSGYYMCVSGSNNVYIVSVDDEIFEDKTTFINKTLLSLSYSAEEIGTVVDGLTLSGTQYPDPIEITFNEEDSTYTMMAGHEMELDTDEYSTILATLTSLSADDVAYVCPTAEDLAAAGLDNPSAVVEFSIIDGDTYRLSAGRSENGMTHVMVNGKDAVYLVEDSKVSTWTQNSAYNMRSKFVKLPMITEVQSMTVTINGEVTEFVLSRTKDEEKSTEDSTVYNYEVTGNGKKLTYDDYFQKYYQSIIGIQLLEETDEEPTGEPVVTLTYHYYDEFNRPDDVISFYEAGTRRYLAQTNGGTDGLVSSTYIDRIAPNTEKMLNDERVYVN</sequence>
<evidence type="ECO:0000259" key="2">
    <source>
        <dbReference type="Pfam" id="PF14238"/>
    </source>
</evidence>